<dbReference type="EMBL" id="JAIQCJ010000605">
    <property type="protein sequence ID" value="KAJ8795139.1"/>
    <property type="molecule type" value="Genomic_DNA"/>
</dbReference>
<proteinExistence type="predicted"/>
<accession>A0AB34HXI3</accession>
<feature type="region of interest" description="Disordered" evidence="1">
    <location>
        <begin position="26"/>
        <end position="49"/>
    </location>
</feature>
<evidence type="ECO:0000256" key="1">
    <source>
        <dbReference type="SAM" id="MobiDB-lite"/>
    </source>
</evidence>
<dbReference type="Proteomes" id="UP001159641">
    <property type="component" value="Unassembled WGS sequence"/>
</dbReference>
<keyword evidence="3" id="KW-1185">Reference proteome</keyword>
<evidence type="ECO:0000313" key="3">
    <source>
        <dbReference type="Proteomes" id="UP001159641"/>
    </source>
</evidence>
<protein>
    <submittedName>
        <fullName evidence="2">Uncharacterized protein</fullName>
    </submittedName>
</protein>
<sequence>MQEPQRLISENGWHPEYQYLSQVNGLQQHEEPRNEQHEVIQQNAPHDQEHLYNRRDLERLGEKQQNQQRRVDLEATMKGDSLQQNGDLPGTEKNILPSGCFGCSNSETLVEVDTVEQSLVAVLISAGSQNTNVKNIGASDLTLDNPLMEVETSECSLSPEMLSNSISTQDSQLLESNVEMSGTNKEYGNCPPL</sequence>
<organism evidence="2 3">
    <name type="scientific">Eschrichtius robustus</name>
    <name type="common">California gray whale</name>
    <name type="synonym">Eschrichtius gibbosus</name>
    <dbReference type="NCBI Taxonomy" id="9764"/>
    <lineage>
        <taxon>Eukaryota</taxon>
        <taxon>Metazoa</taxon>
        <taxon>Chordata</taxon>
        <taxon>Craniata</taxon>
        <taxon>Vertebrata</taxon>
        <taxon>Euteleostomi</taxon>
        <taxon>Mammalia</taxon>
        <taxon>Eutheria</taxon>
        <taxon>Laurasiatheria</taxon>
        <taxon>Artiodactyla</taxon>
        <taxon>Whippomorpha</taxon>
        <taxon>Cetacea</taxon>
        <taxon>Mysticeti</taxon>
        <taxon>Eschrichtiidae</taxon>
        <taxon>Eschrichtius</taxon>
    </lineage>
</organism>
<dbReference type="AlphaFoldDB" id="A0AB34HXI3"/>
<comment type="caution">
    <text evidence="2">The sequence shown here is derived from an EMBL/GenBank/DDBJ whole genome shotgun (WGS) entry which is preliminary data.</text>
</comment>
<feature type="compositionally biased region" description="Basic and acidic residues" evidence="1">
    <location>
        <begin position="28"/>
        <end position="38"/>
    </location>
</feature>
<name>A0AB34HXI3_ESCRO</name>
<dbReference type="PANTHER" id="PTHR15397:SF3">
    <property type="entry name" value="DNA DAMAGE INDUCIBLE 1 HOMOLOG 2"/>
    <property type="match status" value="1"/>
</dbReference>
<gene>
    <name evidence="2" type="ORF">J1605_018485</name>
</gene>
<evidence type="ECO:0000313" key="2">
    <source>
        <dbReference type="EMBL" id="KAJ8795139.1"/>
    </source>
</evidence>
<dbReference type="PANTHER" id="PTHR15397">
    <property type="entry name" value="SODIUM-GLUCOSE COTRANSPORTER REGULATORY PROTEIN -RELATED"/>
    <property type="match status" value="1"/>
</dbReference>
<reference evidence="2 3" key="1">
    <citation type="submission" date="2022-11" db="EMBL/GenBank/DDBJ databases">
        <title>Whole genome sequence of Eschrichtius robustus ER-17-0199.</title>
        <authorList>
            <person name="Bruniche-Olsen A."/>
            <person name="Black A.N."/>
            <person name="Fields C.J."/>
            <person name="Walden K."/>
            <person name="Dewoody J.A."/>
        </authorList>
    </citation>
    <scope>NUCLEOTIDE SEQUENCE [LARGE SCALE GENOMIC DNA]</scope>
    <source>
        <strain evidence="2">ER-17-0199</strain>
        <tissue evidence="2">Blubber</tissue>
    </source>
</reference>